<evidence type="ECO:0000256" key="1">
    <source>
        <dbReference type="SAM" id="MobiDB-lite"/>
    </source>
</evidence>
<keyword evidence="4" id="KW-1185">Reference proteome</keyword>
<proteinExistence type="predicted"/>
<dbReference type="GO" id="GO:0005682">
    <property type="term" value="C:U5 snRNP"/>
    <property type="evidence" value="ECO:0007669"/>
    <property type="project" value="InterPro"/>
</dbReference>
<reference evidence="3 4" key="1">
    <citation type="journal article" date="2024" name="Science">
        <title>Giant polyketide synthase enzymes in the biosynthesis of giant marine polyether toxins.</title>
        <authorList>
            <person name="Fallon T.R."/>
            <person name="Shende V.V."/>
            <person name="Wierzbicki I.H."/>
            <person name="Pendleton A.L."/>
            <person name="Watervoot N.F."/>
            <person name="Auber R.P."/>
            <person name="Gonzalez D.J."/>
            <person name="Wisecaver J.H."/>
            <person name="Moore B.S."/>
        </authorList>
    </citation>
    <scope>NUCLEOTIDE SEQUENCE [LARGE SCALE GENOMIC DNA]</scope>
    <source>
        <strain evidence="3 4">12B1</strain>
    </source>
</reference>
<comment type="caution">
    <text evidence="3">The sequence shown here is derived from an EMBL/GenBank/DDBJ whole genome shotgun (WGS) entry which is preliminary data.</text>
</comment>
<feature type="region of interest" description="Disordered" evidence="1">
    <location>
        <begin position="16"/>
        <end position="109"/>
    </location>
</feature>
<dbReference type="EMBL" id="JBGBPQ010000018">
    <property type="protein sequence ID" value="KAL1507249.1"/>
    <property type="molecule type" value="Genomic_DNA"/>
</dbReference>
<evidence type="ECO:0000313" key="4">
    <source>
        <dbReference type="Proteomes" id="UP001515480"/>
    </source>
</evidence>
<dbReference type="InterPro" id="IPR041591">
    <property type="entry name" value="OCRE"/>
</dbReference>
<evidence type="ECO:0000259" key="2">
    <source>
        <dbReference type="Pfam" id="PF17780"/>
    </source>
</evidence>
<organism evidence="3 4">
    <name type="scientific">Prymnesium parvum</name>
    <name type="common">Toxic golden alga</name>
    <dbReference type="NCBI Taxonomy" id="97485"/>
    <lineage>
        <taxon>Eukaryota</taxon>
        <taxon>Haptista</taxon>
        <taxon>Haptophyta</taxon>
        <taxon>Prymnesiophyceae</taxon>
        <taxon>Prymnesiales</taxon>
        <taxon>Prymnesiaceae</taxon>
        <taxon>Prymnesium</taxon>
    </lineage>
</organism>
<evidence type="ECO:0000313" key="3">
    <source>
        <dbReference type="EMBL" id="KAL1507249.1"/>
    </source>
</evidence>
<dbReference type="InterPro" id="IPR039905">
    <property type="entry name" value="CD2BP2/Lin1"/>
</dbReference>
<feature type="compositionally biased region" description="Pro residues" evidence="1">
    <location>
        <begin position="40"/>
        <end position="49"/>
    </location>
</feature>
<protein>
    <recommendedName>
        <fullName evidence="2">OCRE domain-containing protein</fullName>
    </recommendedName>
</protein>
<accession>A0AB34IVL9</accession>
<dbReference type="AlphaFoldDB" id="A0AB34IVL9"/>
<dbReference type="Proteomes" id="UP001515480">
    <property type="component" value="Unassembled WGS sequence"/>
</dbReference>
<dbReference type="Pfam" id="PF17780">
    <property type="entry name" value="OCRE"/>
    <property type="match status" value="1"/>
</dbReference>
<gene>
    <name evidence="3" type="ORF">AB1Y20_008098</name>
</gene>
<feature type="compositionally biased region" description="Acidic residues" evidence="1">
    <location>
        <begin position="55"/>
        <end position="64"/>
    </location>
</feature>
<dbReference type="PANTHER" id="PTHR13138:SF3">
    <property type="entry name" value="CD2 ANTIGEN CYTOPLASMIC TAIL-BINDING PROTEIN 2"/>
    <property type="match status" value="1"/>
</dbReference>
<feature type="compositionally biased region" description="Low complexity" evidence="1">
    <location>
        <begin position="80"/>
        <end position="91"/>
    </location>
</feature>
<feature type="domain" description="OCRE" evidence="2">
    <location>
        <begin position="323"/>
        <end position="372"/>
    </location>
</feature>
<feature type="region of interest" description="Disordered" evidence="1">
    <location>
        <begin position="367"/>
        <end position="389"/>
    </location>
</feature>
<sequence length="389" mass="42100">MEKWVEKARPSLAYLADKFNTAAPPGYVPGRGRGVEGFAKPPPKPPPRRAPAGVADDDEEEDEEDRRRRARLDELDDDGAGASADPDASGKVGEGGKLEGEAASTSVLDINETERFEIQQLSMEQADAGVVMEPFNMNAERREGTFDDDFNFVWKRKGEDPDDMNDAWLGEVDEGAESDEKIAKRKRLLQRQLDIQAGEDEAPPDKMMLWQQMVGLLQEGESVAAALRRLSTTPKGGAGKRPKAAVAAPKLTPQEQEAQKQAFDALTEAADKLLRSGAFDIYSETREGLLKSIEQLAADQRAVADEAAAAAGVSDDVHQAAVASGFVFDATSGVYYNCGNGLYFDPRTNLYWPAGGGDTYYTYDSNTHQFVPQPNQEAGTSAADSGSAE</sequence>
<dbReference type="PANTHER" id="PTHR13138">
    <property type="entry name" value="PROTEIN LIN1"/>
    <property type="match status" value="1"/>
</dbReference>
<name>A0AB34IVL9_PRYPA</name>